<organism evidence="1">
    <name type="scientific">Steinernema carpocapsae</name>
    <name type="common">Entomopathogenic nematode</name>
    <dbReference type="NCBI Taxonomy" id="34508"/>
    <lineage>
        <taxon>Eukaryota</taxon>
        <taxon>Metazoa</taxon>
        <taxon>Ecdysozoa</taxon>
        <taxon>Nematoda</taxon>
        <taxon>Chromadorea</taxon>
        <taxon>Rhabditida</taxon>
        <taxon>Tylenchina</taxon>
        <taxon>Panagrolaimomorpha</taxon>
        <taxon>Strongyloidoidea</taxon>
        <taxon>Steinernematidae</taxon>
        <taxon>Steinernema</taxon>
    </lineage>
</organism>
<proteinExistence type="predicted"/>
<accession>A0A4U5NFE6</accession>
<protein>
    <submittedName>
        <fullName evidence="1">Uncharacterized protein</fullName>
    </submittedName>
</protein>
<reference evidence="1" key="3">
    <citation type="journal article" date="2019" name="G3 (Bethesda)">
        <title>Hybrid Assembly of the Genome of the Entomopathogenic Nematode Steinernema carpocapsae Identifies the X-Chromosome.</title>
        <authorList>
            <person name="Serra L."/>
            <person name="Macchietto M."/>
            <person name="Macias-Munoz A."/>
            <person name="McGill C.J."/>
            <person name="Rodriguez I.M."/>
            <person name="Rodriguez B."/>
            <person name="Murad R."/>
            <person name="Mortazavi A."/>
        </authorList>
    </citation>
    <scope>NUCLEOTIDE SEQUENCE</scope>
    <source>
        <strain evidence="1">ALL</strain>
    </source>
</reference>
<comment type="caution">
    <text evidence="1">The sequence shown here is derived from an EMBL/GenBank/DDBJ whole genome shotgun (WGS) entry which is preliminary data.</text>
</comment>
<reference evidence="1" key="2">
    <citation type="journal article" date="2015" name="Genome Biol.">
        <title>Comparative genomics of Steinernema reveals deeply conserved gene regulatory networks.</title>
        <authorList>
            <person name="Dillman A.R."/>
            <person name="Macchietto M."/>
            <person name="Porter C.F."/>
            <person name="Rogers A."/>
            <person name="Williams B."/>
            <person name="Antoshechkin I."/>
            <person name="Lee M.M."/>
            <person name="Goodwin Z."/>
            <person name="Lu X."/>
            <person name="Lewis E.E."/>
            <person name="Goodrich-Blair H."/>
            <person name="Stock S.P."/>
            <person name="Adams B.J."/>
            <person name="Sternberg P.W."/>
            <person name="Mortazavi A."/>
        </authorList>
    </citation>
    <scope>NUCLEOTIDE SEQUENCE [LARGE SCALE GENOMIC DNA]</scope>
    <source>
        <strain evidence="1">ALL</strain>
    </source>
</reference>
<dbReference type="EMBL" id="AZBU02000004">
    <property type="protein sequence ID" value="TKR81412.1"/>
    <property type="molecule type" value="Genomic_DNA"/>
</dbReference>
<sequence>MLKVEYSNGSRWQFEDRRHSTIVNYVCKTTPYRSLYVRTIKACKLEMFVLSDLLCTQKQFEEDSNVPVLTKQNEKKKFPERAASETSVLEERAEVKMKKKVRVAETPSLNEKVKEEDKSFVEQRAVFQNGRLVLFSVLFDKSSGNQTVNIFRESSLGILKLNVLRELMVIGPTLFAWVKTWGIFENV</sequence>
<reference evidence="1" key="1">
    <citation type="submission" date="2013-11" db="EMBL/GenBank/DDBJ databases">
        <authorList>
            <person name="Sternberg P."/>
            <person name="Dillman A."/>
            <person name="Macchietto M."/>
        </authorList>
    </citation>
    <scope>NUCLEOTIDE SEQUENCE</scope>
    <source>
        <strain evidence="1">ALL</strain>
    </source>
</reference>
<name>A0A4U5NFE6_STECR</name>
<gene>
    <name evidence="1" type="ORF">L596_015282</name>
</gene>
<evidence type="ECO:0000313" key="1">
    <source>
        <dbReference type="EMBL" id="TKR81412.1"/>
    </source>
</evidence>
<dbReference type="AlphaFoldDB" id="A0A4U5NFE6"/>